<accession>A0AAD7GRF6</accession>
<proteinExistence type="predicted"/>
<feature type="compositionally biased region" description="Low complexity" evidence="5">
    <location>
        <begin position="268"/>
        <end position="283"/>
    </location>
</feature>
<feature type="compositionally biased region" description="Low complexity" evidence="5">
    <location>
        <begin position="172"/>
        <end position="188"/>
    </location>
</feature>
<dbReference type="InterPro" id="IPR047126">
    <property type="entry name" value="RNF141-like"/>
</dbReference>
<feature type="domain" description="RING-type" evidence="6">
    <location>
        <begin position="4"/>
        <end position="48"/>
    </location>
</feature>
<dbReference type="PROSITE" id="PS50089">
    <property type="entry name" value="ZF_RING_2"/>
    <property type="match status" value="1"/>
</dbReference>
<dbReference type="PANTHER" id="PTHR12109">
    <property type="entry name" value="RING FINGER PROTEIN 141-RELATED"/>
    <property type="match status" value="1"/>
</dbReference>
<dbReference type="SUPFAM" id="SSF57850">
    <property type="entry name" value="RING/U-box"/>
    <property type="match status" value="1"/>
</dbReference>
<evidence type="ECO:0000256" key="1">
    <source>
        <dbReference type="ARBA" id="ARBA00022723"/>
    </source>
</evidence>
<dbReference type="AlphaFoldDB" id="A0AAD7GRF6"/>
<evidence type="ECO:0000256" key="3">
    <source>
        <dbReference type="ARBA" id="ARBA00022833"/>
    </source>
</evidence>
<comment type="caution">
    <text evidence="7">The sequence shown here is derived from an EMBL/GenBank/DDBJ whole genome shotgun (WGS) entry which is preliminary data.</text>
</comment>
<feature type="region of interest" description="Disordered" evidence="5">
    <location>
        <begin position="171"/>
        <end position="207"/>
    </location>
</feature>
<evidence type="ECO:0000313" key="7">
    <source>
        <dbReference type="EMBL" id="KAJ7703453.1"/>
    </source>
</evidence>
<keyword evidence="2 4" id="KW-0863">Zinc-finger</keyword>
<name>A0AAD7GRF6_9AGAR</name>
<organism evidence="7 8">
    <name type="scientific">Mycena metata</name>
    <dbReference type="NCBI Taxonomy" id="1033252"/>
    <lineage>
        <taxon>Eukaryota</taxon>
        <taxon>Fungi</taxon>
        <taxon>Dikarya</taxon>
        <taxon>Basidiomycota</taxon>
        <taxon>Agaricomycotina</taxon>
        <taxon>Agaricomycetes</taxon>
        <taxon>Agaricomycetidae</taxon>
        <taxon>Agaricales</taxon>
        <taxon>Marasmiineae</taxon>
        <taxon>Mycenaceae</taxon>
        <taxon>Mycena</taxon>
    </lineage>
</organism>
<dbReference type="InterPro" id="IPR017907">
    <property type="entry name" value="Znf_RING_CS"/>
</dbReference>
<dbReference type="SMART" id="SM00184">
    <property type="entry name" value="RING"/>
    <property type="match status" value="1"/>
</dbReference>
<dbReference type="Proteomes" id="UP001215598">
    <property type="component" value="Unassembled WGS sequence"/>
</dbReference>
<dbReference type="GO" id="GO:0008270">
    <property type="term" value="F:zinc ion binding"/>
    <property type="evidence" value="ECO:0007669"/>
    <property type="project" value="UniProtKB-KW"/>
</dbReference>
<evidence type="ECO:0000313" key="8">
    <source>
        <dbReference type="Proteomes" id="UP001215598"/>
    </source>
</evidence>
<keyword evidence="3" id="KW-0862">Zinc</keyword>
<dbReference type="InterPro" id="IPR013083">
    <property type="entry name" value="Znf_RING/FYVE/PHD"/>
</dbReference>
<evidence type="ECO:0000256" key="2">
    <source>
        <dbReference type="ARBA" id="ARBA00022771"/>
    </source>
</evidence>
<keyword evidence="1" id="KW-0479">Metal-binding</keyword>
<dbReference type="Pfam" id="PF13445">
    <property type="entry name" value="zf-RING_UBOX"/>
    <property type="match status" value="1"/>
</dbReference>
<dbReference type="Gene3D" id="3.30.40.10">
    <property type="entry name" value="Zinc/RING finger domain, C3HC4 (zinc finger)"/>
    <property type="match status" value="1"/>
</dbReference>
<evidence type="ECO:0000256" key="5">
    <source>
        <dbReference type="SAM" id="MobiDB-lite"/>
    </source>
</evidence>
<keyword evidence="8" id="KW-1185">Reference proteome</keyword>
<gene>
    <name evidence="7" type="ORF">B0H16DRAFT_1638719</name>
</gene>
<dbReference type="EMBL" id="JARKIB010000501">
    <property type="protein sequence ID" value="KAJ7703453.1"/>
    <property type="molecule type" value="Genomic_DNA"/>
</dbReference>
<evidence type="ECO:0000256" key="4">
    <source>
        <dbReference type="PROSITE-ProRule" id="PRU00175"/>
    </source>
</evidence>
<reference evidence="7" key="1">
    <citation type="submission" date="2023-03" db="EMBL/GenBank/DDBJ databases">
        <title>Massive genome expansion in bonnet fungi (Mycena s.s.) driven by repeated elements and novel gene families across ecological guilds.</title>
        <authorList>
            <consortium name="Lawrence Berkeley National Laboratory"/>
            <person name="Harder C.B."/>
            <person name="Miyauchi S."/>
            <person name="Viragh M."/>
            <person name="Kuo A."/>
            <person name="Thoen E."/>
            <person name="Andreopoulos B."/>
            <person name="Lu D."/>
            <person name="Skrede I."/>
            <person name="Drula E."/>
            <person name="Henrissat B."/>
            <person name="Morin E."/>
            <person name="Kohler A."/>
            <person name="Barry K."/>
            <person name="LaButti K."/>
            <person name="Morin E."/>
            <person name="Salamov A."/>
            <person name="Lipzen A."/>
            <person name="Mereny Z."/>
            <person name="Hegedus B."/>
            <person name="Baldrian P."/>
            <person name="Stursova M."/>
            <person name="Weitz H."/>
            <person name="Taylor A."/>
            <person name="Grigoriev I.V."/>
            <person name="Nagy L.G."/>
            <person name="Martin F."/>
            <person name="Kauserud H."/>
        </authorList>
    </citation>
    <scope>NUCLEOTIDE SEQUENCE</scope>
    <source>
        <strain evidence="7">CBHHK182m</strain>
    </source>
</reference>
<dbReference type="InterPro" id="IPR027370">
    <property type="entry name" value="Znf-RING_euk"/>
</dbReference>
<protein>
    <recommendedName>
        <fullName evidence="6">RING-type domain-containing protein</fullName>
    </recommendedName>
</protein>
<evidence type="ECO:0000259" key="6">
    <source>
        <dbReference type="PROSITE" id="PS50089"/>
    </source>
</evidence>
<dbReference type="PROSITE" id="PS00518">
    <property type="entry name" value="ZF_RING_1"/>
    <property type="match status" value="1"/>
</dbReference>
<dbReference type="InterPro" id="IPR001841">
    <property type="entry name" value="Znf_RING"/>
</dbReference>
<sequence>MPSCSICLEPFASPISLPCGHVFCRECVRRTVNSARSSTLQHSCPTCRAPYPIVTMDPALIPPYLRPHIQPPLRKVFFNDDPPPAPVAAPIPMASTAVPAPADLGRLLAEVTLLREHCVTWRRRAEVHAAGNTTLLNLTRAAKDCALRMRAERDSERTHCVLLKRKLAELMSNPSSSSPDSDSSSTSEPESRKRAVPPQDPGLPVFLMQTSCPADFYANPADMTESHFGPPMKRRRTQALADESDPDTVCVGEPSIFFGAPSPSPAIDTTHTPSDDTTNTTPSDDTHLDLSYSSSDAPALKIQPRPRTRRTCIPDVTALPRCDSILALASHPP</sequence>
<feature type="region of interest" description="Disordered" evidence="5">
    <location>
        <begin position="223"/>
        <end position="308"/>
    </location>
</feature>